<organism evidence="8 9">
    <name type="scientific">Variimorphobacter saccharofermentans</name>
    <dbReference type="NCBI Taxonomy" id="2755051"/>
    <lineage>
        <taxon>Bacteria</taxon>
        <taxon>Bacillati</taxon>
        <taxon>Bacillota</taxon>
        <taxon>Clostridia</taxon>
        <taxon>Lachnospirales</taxon>
        <taxon>Lachnospiraceae</taxon>
        <taxon>Variimorphobacter</taxon>
    </lineage>
</organism>
<sequence length="200" mass="22300">MDRNYLNQIKELKNFLILWISQSFSTLGSSMTNYALLIWVYQQKQSTIGVALLAVCTYLPSVLLSFLAGTFVEQNPTIWIVFNFLGNLPLSLLNANMMFIIRTHIPIEMQGRVFSARDTLQYCTIPLGYLLGGILADYIFEPFMNGNSAMKHLIMPIVGDGRGSGIALMFLFTGVSGTIISLLGLMNKEIRTLDKIASSK</sequence>
<feature type="transmembrane region" description="Helical" evidence="7">
    <location>
        <begin position="48"/>
        <end position="72"/>
    </location>
</feature>
<dbReference type="AlphaFoldDB" id="A0A839K3P0"/>
<feature type="transmembrane region" description="Helical" evidence="7">
    <location>
        <begin position="165"/>
        <end position="185"/>
    </location>
</feature>
<name>A0A839K3P0_9FIRM</name>
<protein>
    <submittedName>
        <fullName evidence="8">MFS transporter</fullName>
    </submittedName>
</protein>
<evidence type="ECO:0000256" key="1">
    <source>
        <dbReference type="ARBA" id="ARBA00004651"/>
    </source>
</evidence>
<keyword evidence="2" id="KW-0813">Transport</keyword>
<evidence type="ECO:0000313" key="8">
    <source>
        <dbReference type="EMBL" id="MBB2183977.1"/>
    </source>
</evidence>
<dbReference type="PANTHER" id="PTHR43266">
    <property type="entry name" value="MACROLIDE-EFFLUX PROTEIN"/>
    <property type="match status" value="1"/>
</dbReference>
<evidence type="ECO:0000256" key="5">
    <source>
        <dbReference type="ARBA" id="ARBA00022989"/>
    </source>
</evidence>
<dbReference type="InterPro" id="IPR036259">
    <property type="entry name" value="MFS_trans_sf"/>
</dbReference>
<evidence type="ECO:0000256" key="4">
    <source>
        <dbReference type="ARBA" id="ARBA00022692"/>
    </source>
</evidence>
<dbReference type="SUPFAM" id="SSF103473">
    <property type="entry name" value="MFS general substrate transporter"/>
    <property type="match status" value="1"/>
</dbReference>
<feature type="transmembrane region" description="Helical" evidence="7">
    <location>
        <begin position="122"/>
        <end position="140"/>
    </location>
</feature>
<accession>A0A839K3P0</accession>
<proteinExistence type="predicted"/>
<keyword evidence="5 7" id="KW-1133">Transmembrane helix</keyword>
<dbReference type="RefSeq" id="WP_228353587.1">
    <property type="nucleotide sequence ID" value="NZ_JACEGA010000001.1"/>
</dbReference>
<evidence type="ECO:0000256" key="6">
    <source>
        <dbReference type="ARBA" id="ARBA00023136"/>
    </source>
</evidence>
<dbReference type="PANTHER" id="PTHR43266:SF2">
    <property type="entry name" value="MAJOR FACILITATOR SUPERFAMILY (MFS) PROFILE DOMAIN-CONTAINING PROTEIN"/>
    <property type="match status" value="1"/>
</dbReference>
<evidence type="ECO:0000256" key="2">
    <source>
        <dbReference type="ARBA" id="ARBA00022448"/>
    </source>
</evidence>
<reference evidence="8 9" key="1">
    <citation type="submission" date="2020-07" db="EMBL/GenBank/DDBJ databases">
        <title>Characterization and genome sequencing of isolate MD1, a novel member within the family Lachnospiraceae.</title>
        <authorList>
            <person name="Rettenmaier R."/>
            <person name="Di Bello L."/>
            <person name="Zinser C."/>
            <person name="Scheitz K."/>
            <person name="Liebl W."/>
            <person name="Zverlov V."/>
        </authorList>
    </citation>
    <scope>NUCLEOTIDE SEQUENCE [LARGE SCALE GENOMIC DNA]</scope>
    <source>
        <strain evidence="8 9">MD1</strain>
    </source>
</reference>
<evidence type="ECO:0000256" key="3">
    <source>
        <dbReference type="ARBA" id="ARBA00022475"/>
    </source>
</evidence>
<gene>
    <name evidence="8" type="ORF">H0486_13940</name>
</gene>
<evidence type="ECO:0000313" key="9">
    <source>
        <dbReference type="Proteomes" id="UP000574276"/>
    </source>
</evidence>
<feature type="transmembrane region" description="Helical" evidence="7">
    <location>
        <begin position="16"/>
        <end position="41"/>
    </location>
</feature>
<keyword evidence="9" id="KW-1185">Reference proteome</keyword>
<dbReference type="GO" id="GO:0005886">
    <property type="term" value="C:plasma membrane"/>
    <property type="evidence" value="ECO:0007669"/>
    <property type="project" value="UniProtKB-SubCell"/>
</dbReference>
<comment type="caution">
    <text evidence="8">The sequence shown here is derived from an EMBL/GenBank/DDBJ whole genome shotgun (WGS) entry which is preliminary data.</text>
</comment>
<comment type="subcellular location">
    <subcellularLocation>
        <location evidence="1">Cell membrane</location>
        <topology evidence="1">Multi-pass membrane protein</topology>
    </subcellularLocation>
</comment>
<keyword evidence="3" id="KW-1003">Cell membrane</keyword>
<dbReference type="EMBL" id="JACEGA010000001">
    <property type="protein sequence ID" value="MBB2183977.1"/>
    <property type="molecule type" value="Genomic_DNA"/>
</dbReference>
<keyword evidence="6 7" id="KW-0472">Membrane</keyword>
<feature type="transmembrane region" description="Helical" evidence="7">
    <location>
        <begin position="78"/>
        <end position="101"/>
    </location>
</feature>
<evidence type="ECO:0000256" key="7">
    <source>
        <dbReference type="SAM" id="Phobius"/>
    </source>
</evidence>
<dbReference type="Proteomes" id="UP000574276">
    <property type="component" value="Unassembled WGS sequence"/>
</dbReference>
<keyword evidence="4 7" id="KW-0812">Transmembrane</keyword>